<dbReference type="InterPro" id="IPR010043">
    <property type="entry name" value="UTase/UR"/>
</dbReference>
<evidence type="ECO:0000259" key="8">
    <source>
        <dbReference type="PROSITE" id="PS51671"/>
    </source>
</evidence>
<dbReference type="Pfam" id="PF08335">
    <property type="entry name" value="GlnD_UR_UTase"/>
    <property type="match status" value="1"/>
</dbReference>
<dbReference type="SUPFAM" id="SSF81301">
    <property type="entry name" value="Nucleotidyltransferase"/>
    <property type="match status" value="1"/>
</dbReference>
<evidence type="ECO:0000256" key="4">
    <source>
        <dbReference type="ARBA" id="ARBA00022801"/>
    </source>
</evidence>
<organism evidence="10 11">
    <name type="scientific">Nocardioides yefusunii</name>
    <dbReference type="NCBI Taxonomy" id="2500546"/>
    <lineage>
        <taxon>Bacteria</taxon>
        <taxon>Bacillati</taxon>
        <taxon>Actinomycetota</taxon>
        <taxon>Actinomycetes</taxon>
        <taxon>Propionibacteriales</taxon>
        <taxon>Nocardioidaceae</taxon>
        <taxon>Nocardioides</taxon>
    </lineage>
</organism>
<dbReference type="InterPro" id="IPR006674">
    <property type="entry name" value="HD_domain"/>
</dbReference>
<evidence type="ECO:0000256" key="1">
    <source>
        <dbReference type="ARBA" id="ARBA00022679"/>
    </source>
</evidence>
<dbReference type="SUPFAM" id="SSF109604">
    <property type="entry name" value="HD-domain/PDEase-like"/>
    <property type="match status" value="1"/>
</dbReference>
<gene>
    <name evidence="7" type="primary">glnD</name>
    <name evidence="10" type="ORF">ACFPWU_07070</name>
</gene>
<evidence type="ECO:0000256" key="5">
    <source>
        <dbReference type="ARBA" id="ARBA00022842"/>
    </source>
</evidence>
<dbReference type="NCBIfam" id="NF002895">
    <property type="entry name" value="PRK03381.1"/>
    <property type="match status" value="1"/>
</dbReference>
<comment type="similarity">
    <text evidence="7">Belongs to the GlnD family.</text>
</comment>
<dbReference type="SMART" id="SM00471">
    <property type="entry name" value="HDc"/>
    <property type="match status" value="1"/>
</dbReference>
<feature type="domain" description="HD" evidence="9">
    <location>
        <begin position="394"/>
        <end position="513"/>
    </location>
</feature>
<feature type="domain" description="ACT" evidence="8">
    <location>
        <begin position="684"/>
        <end position="756"/>
    </location>
</feature>
<comment type="catalytic activity">
    <reaction evidence="7">
        <text>[protein-PII]-uridylyl-L-tyrosine + H2O = [protein-PII]-L-tyrosine + UMP + H(+)</text>
        <dbReference type="Rhea" id="RHEA:48600"/>
        <dbReference type="Rhea" id="RHEA-COMP:12147"/>
        <dbReference type="Rhea" id="RHEA-COMP:12148"/>
        <dbReference type="ChEBI" id="CHEBI:15377"/>
        <dbReference type="ChEBI" id="CHEBI:15378"/>
        <dbReference type="ChEBI" id="CHEBI:46858"/>
        <dbReference type="ChEBI" id="CHEBI:57865"/>
        <dbReference type="ChEBI" id="CHEBI:90602"/>
    </reaction>
</comment>
<dbReference type="Proteomes" id="UP001596098">
    <property type="component" value="Unassembled WGS sequence"/>
</dbReference>
<comment type="function">
    <text evidence="7">Modifies, by uridylylation and deuridylylation, the PII regulatory proteins (GlnB and homologs), in response to the nitrogen status of the cell that GlnD senses through the glutamine level. Under low glutamine levels, catalyzes the conversion of the PII proteins and UTP to PII-UMP and PPi, while under higher glutamine levels, GlnD hydrolyzes PII-UMP to PII and UMP (deuridylylation). Thus, controls uridylylation state and activity of the PII proteins, and plays an important role in the regulation of nitrogen metabolism.</text>
</comment>
<name>A0ABW1QV89_9ACTN</name>
<keyword evidence="6 7" id="KW-0511">Multifunctional enzyme</keyword>
<sequence length="756" mass="81112">MTAAERADRTAAADAACKAAYTAAGAPDVGVVLVAVGGYGRGELAPFSDLDVVLVHDDAVDPGEIASTLWYPLWDAKYKVDHSVRSFTQMLDAARADDRVALGLLDQRYLCGDTHLSLRLRTALLADWRRTARERLRDVGAMSRRRHESVGELAHLSVPDLKESAGGLRDGCVLKAVTATWLVDVPTTDLERCRRALLDVRDHVHTLSGRAVDRIQPELWSPLAEALDLLKDDGTPDAEAAQRHVRSHGRRVAHLTRLTWRRVATVLDDPRPGTVTAPVTVVRGVAAHGPQVVLDGTVDPAADPVLLLRAAAVASEGDLALEPTTAAELLRDCPPLPTPWPVEARDLMVRLLAGRGLLGVWETLEETGALEHFLPEWEEIRLLPHASVIHRFTVDRHVVETCVEASKLIRRVERPDLLMVTALLHDIGKGTGLDHSIAGEEKARSVALRMGFSEADAGVVATLVRWHLLLPSVATGRDLDDPVTLEEVTSRITTPVQLELLAALTEADSLAASAKAWSSWRARLVGGLVARAAAVLGPTGAEERCEDRSDLPQLPQVKVPLAVRSGNQAAVVQVTPHDDGAGSSVLVLARDRVGLLADVAAALGIERISVRAARAWSQTEPDGTEWGVSEWDVDSESLDASQVRERFALVVAGKADTRRLERVPADALAPVVVVRPRASRSATVLEVRAGDRPGLLHQVLTAVAGLGMTVRSAHVDTVGPQAVDVFYLCELGAKALSETRAAEAAHAVRAVLSPTG</sequence>
<dbReference type="PANTHER" id="PTHR47320">
    <property type="entry name" value="BIFUNCTIONAL URIDYLYLTRANSFERASE/URIDYLYL-REMOVING ENZYME"/>
    <property type="match status" value="1"/>
</dbReference>
<dbReference type="PROSITE" id="PS51831">
    <property type="entry name" value="HD"/>
    <property type="match status" value="1"/>
</dbReference>
<accession>A0ABW1QV89</accession>
<feature type="domain" description="ACT" evidence="8">
    <location>
        <begin position="584"/>
        <end position="665"/>
    </location>
</feature>
<evidence type="ECO:0000313" key="10">
    <source>
        <dbReference type="EMBL" id="MFC6153427.1"/>
    </source>
</evidence>
<comment type="catalytic activity">
    <reaction evidence="7">
        <text>[protein-PII]-L-tyrosine + UTP = [protein-PII]-uridylyl-L-tyrosine + diphosphate</text>
        <dbReference type="Rhea" id="RHEA:13673"/>
        <dbReference type="Rhea" id="RHEA-COMP:12147"/>
        <dbReference type="Rhea" id="RHEA-COMP:12148"/>
        <dbReference type="ChEBI" id="CHEBI:33019"/>
        <dbReference type="ChEBI" id="CHEBI:46398"/>
        <dbReference type="ChEBI" id="CHEBI:46858"/>
        <dbReference type="ChEBI" id="CHEBI:90602"/>
        <dbReference type="EC" id="2.7.7.59"/>
    </reaction>
</comment>
<comment type="caution">
    <text evidence="10">The sequence shown here is derived from an EMBL/GenBank/DDBJ whole genome shotgun (WGS) entry which is preliminary data.</text>
</comment>
<evidence type="ECO:0000256" key="3">
    <source>
        <dbReference type="ARBA" id="ARBA00022737"/>
    </source>
</evidence>
<dbReference type="InterPro" id="IPR045865">
    <property type="entry name" value="ACT-like_dom_sf"/>
</dbReference>
<dbReference type="InterPro" id="IPR002912">
    <property type="entry name" value="ACT_dom"/>
</dbReference>
<keyword evidence="11" id="KW-1185">Reference proteome</keyword>
<feature type="region of interest" description="Uridylyltransferase" evidence="7">
    <location>
        <begin position="1"/>
        <end position="278"/>
    </location>
</feature>
<dbReference type="EC" id="2.7.7.59" evidence="7"/>
<evidence type="ECO:0000256" key="2">
    <source>
        <dbReference type="ARBA" id="ARBA00022695"/>
    </source>
</evidence>
<keyword evidence="1 7" id="KW-0808">Transferase</keyword>
<comment type="cofactor">
    <cofactor evidence="7">
        <name>Mg(2+)</name>
        <dbReference type="ChEBI" id="CHEBI:18420"/>
    </cofactor>
</comment>
<evidence type="ECO:0000256" key="7">
    <source>
        <dbReference type="HAMAP-Rule" id="MF_00277"/>
    </source>
</evidence>
<comment type="caution">
    <text evidence="7">Lacks conserved residue(s) required for the propagation of feature annotation.</text>
</comment>
<dbReference type="RefSeq" id="WP_128221254.1">
    <property type="nucleotide sequence ID" value="NZ_CP034929.1"/>
</dbReference>
<proteinExistence type="inferred from homology"/>
<keyword evidence="2 7" id="KW-0548">Nucleotidyltransferase</keyword>
<dbReference type="PANTHER" id="PTHR47320:SF1">
    <property type="entry name" value="BIFUNCTIONAL URIDYLYLTRANSFERASE_URIDYLYL-REMOVING ENZYME"/>
    <property type="match status" value="1"/>
</dbReference>
<dbReference type="InterPro" id="IPR043519">
    <property type="entry name" value="NT_sf"/>
</dbReference>
<keyword evidence="3" id="KW-0677">Repeat</keyword>
<keyword evidence="5 7" id="KW-0460">Magnesium</keyword>
<dbReference type="EC" id="3.1.4.-" evidence="7"/>
<comment type="activity regulation">
    <text evidence="7">Uridylyltransferase (UTase) activity is inhibited by glutamine, while glutamine activates uridylyl-removing (UR) activity.</text>
</comment>
<dbReference type="CDD" id="cd00077">
    <property type="entry name" value="HDc"/>
    <property type="match status" value="1"/>
</dbReference>
<dbReference type="Gene3D" id="1.10.3090.10">
    <property type="entry name" value="cca-adding enzyme, domain 2"/>
    <property type="match status" value="1"/>
</dbReference>
<reference evidence="11" key="1">
    <citation type="journal article" date="2019" name="Int. J. Syst. Evol. Microbiol.">
        <title>The Global Catalogue of Microorganisms (GCM) 10K type strain sequencing project: providing services to taxonomists for standard genome sequencing and annotation.</title>
        <authorList>
            <consortium name="The Broad Institute Genomics Platform"/>
            <consortium name="The Broad Institute Genome Sequencing Center for Infectious Disease"/>
            <person name="Wu L."/>
            <person name="Ma J."/>
        </authorList>
    </citation>
    <scope>NUCLEOTIDE SEQUENCE [LARGE SCALE GENOMIC DNA]</scope>
    <source>
        <strain evidence="11">DFY28</strain>
    </source>
</reference>
<dbReference type="HAMAP" id="MF_00277">
    <property type="entry name" value="PII_uridylyl_transf"/>
    <property type="match status" value="1"/>
</dbReference>
<dbReference type="PROSITE" id="PS51671">
    <property type="entry name" value="ACT"/>
    <property type="match status" value="2"/>
</dbReference>
<evidence type="ECO:0000313" key="11">
    <source>
        <dbReference type="Proteomes" id="UP001596098"/>
    </source>
</evidence>
<dbReference type="EMBL" id="JBHSQI010000003">
    <property type="protein sequence ID" value="MFC6153427.1"/>
    <property type="molecule type" value="Genomic_DNA"/>
</dbReference>
<evidence type="ECO:0000256" key="6">
    <source>
        <dbReference type="ARBA" id="ARBA00023268"/>
    </source>
</evidence>
<dbReference type="GO" id="GO:0008773">
    <property type="term" value="F:[protein-PII] uridylyltransferase activity"/>
    <property type="evidence" value="ECO:0007669"/>
    <property type="project" value="UniProtKB-EC"/>
</dbReference>
<evidence type="ECO:0000259" key="9">
    <source>
        <dbReference type="PROSITE" id="PS51831"/>
    </source>
</evidence>
<keyword evidence="4 7" id="KW-0378">Hydrolase</keyword>
<dbReference type="SUPFAM" id="SSF55021">
    <property type="entry name" value="ACT-like"/>
    <property type="match status" value="1"/>
</dbReference>
<dbReference type="Gene3D" id="3.30.460.10">
    <property type="entry name" value="Beta Polymerase, domain 2"/>
    <property type="match status" value="1"/>
</dbReference>
<protein>
    <recommendedName>
        <fullName evidence="7">Bifunctional uridylyltransferase/uridylyl-removing enzyme</fullName>
        <shortName evidence="7">UTase/UR</shortName>
    </recommendedName>
    <alternativeName>
        <fullName evidence="7">Bifunctional [protein-PII] modification enzyme</fullName>
    </alternativeName>
    <alternativeName>
        <fullName evidence="7">Bifunctional nitrogen sensor protein</fullName>
    </alternativeName>
    <domain>
        <recommendedName>
            <fullName evidence="7">[Protein-PII] uridylyltransferase</fullName>
            <shortName evidence="7">PII uridylyltransferase</shortName>
            <shortName evidence="7">UTase</shortName>
            <ecNumber evidence="7">2.7.7.59</ecNumber>
        </recommendedName>
    </domain>
    <domain>
        <recommendedName>
            <fullName evidence="7">[Protein-PII]-UMP uridylyl-removing enzyme</fullName>
            <shortName evidence="7">UR</shortName>
            <ecNumber evidence="7">3.1.4.-</ecNumber>
        </recommendedName>
    </domain>
</protein>
<comment type="domain">
    <text evidence="7">Has four distinct domains: an N-terminal nucleotidyltransferase (NT) domain responsible for UTase activity, a central HD domain that encodes UR activity, and two C-terminal ACT domains that seem to have a role in glutamine sensing.</text>
</comment>
<dbReference type="Pfam" id="PF01842">
    <property type="entry name" value="ACT"/>
    <property type="match status" value="1"/>
</dbReference>
<dbReference type="Pfam" id="PF01966">
    <property type="entry name" value="HD"/>
    <property type="match status" value="1"/>
</dbReference>
<dbReference type="InterPro" id="IPR003607">
    <property type="entry name" value="HD/PDEase_dom"/>
</dbReference>
<dbReference type="InterPro" id="IPR013546">
    <property type="entry name" value="PII_UdlTrfase/GS_AdlTrfase"/>
</dbReference>